<accession>A0ACC2XXC7</accession>
<dbReference type="EMBL" id="JASBWV010000001">
    <property type="protein sequence ID" value="KAJ9128116.1"/>
    <property type="molecule type" value="Genomic_DNA"/>
</dbReference>
<proteinExistence type="predicted"/>
<evidence type="ECO:0000313" key="2">
    <source>
        <dbReference type="Proteomes" id="UP001234202"/>
    </source>
</evidence>
<keyword evidence="2" id="KW-1185">Reference proteome</keyword>
<reference evidence="1" key="1">
    <citation type="submission" date="2023-04" db="EMBL/GenBank/DDBJ databases">
        <title>Draft Genome sequencing of Naganishia species isolated from polar environments using Oxford Nanopore Technology.</title>
        <authorList>
            <person name="Leo P."/>
            <person name="Venkateswaran K."/>
        </authorList>
    </citation>
    <scope>NUCLEOTIDE SEQUENCE</scope>
    <source>
        <strain evidence="1">DBVPG 5303</strain>
    </source>
</reference>
<sequence>MSTEKDIKGFVNETGHPANPSELKRSMRSQLIDVNNIRLGKHLGIRYNVPRARVKSITKQTKMLKGMRNVLQGEVEGFLSDGTGYTAKQVEVVQKLFHGENVKGISAAQERAVVAIWKEEMYAKEKEIRDASAAHGRLIRETAVQQMQEAEKVTRDLIHLQRMRLHSNPQRSVCCARIEANH</sequence>
<gene>
    <name evidence="1" type="ORF">QFC24_000408</name>
</gene>
<evidence type="ECO:0000313" key="1">
    <source>
        <dbReference type="EMBL" id="KAJ9128116.1"/>
    </source>
</evidence>
<dbReference type="Proteomes" id="UP001234202">
    <property type="component" value="Unassembled WGS sequence"/>
</dbReference>
<name>A0ACC2XXC7_9TREE</name>
<comment type="caution">
    <text evidence="1">The sequence shown here is derived from an EMBL/GenBank/DDBJ whole genome shotgun (WGS) entry which is preliminary data.</text>
</comment>
<organism evidence="1 2">
    <name type="scientific">Naganishia onofrii</name>
    <dbReference type="NCBI Taxonomy" id="1851511"/>
    <lineage>
        <taxon>Eukaryota</taxon>
        <taxon>Fungi</taxon>
        <taxon>Dikarya</taxon>
        <taxon>Basidiomycota</taxon>
        <taxon>Agaricomycotina</taxon>
        <taxon>Tremellomycetes</taxon>
        <taxon>Filobasidiales</taxon>
        <taxon>Filobasidiaceae</taxon>
        <taxon>Naganishia</taxon>
    </lineage>
</organism>
<protein>
    <submittedName>
        <fullName evidence="1">Uncharacterized protein</fullName>
    </submittedName>
</protein>